<organism evidence="2 3">
    <name type="scientific">Bimuria novae-zelandiae CBS 107.79</name>
    <dbReference type="NCBI Taxonomy" id="1447943"/>
    <lineage>
        <taxon>Eukaryota</taxon>
        <taxon>Fungi</taxon>
        <taxon>Dikarya</taxon>
        <taxon>Ascomycota</taxon>
        <taxon>Pezizomycotina</taxon>
        <taxon>Dothideomycetes</taxon>
        <taxon>Pleosporomycetidae</taxon>
        <taxon>Pleosporales</taxon>
        <taxon>Massarineae</taxon>
        <taxon>Didymosphaeriaceae</taxon>
        <taxon>Bimuria</taxon>
    </lineage>
</organism>
<accession>A0A6A5UUI9</accession>
<feature type="region of interest" description="Disordered" evidence="1">
    <location>
        <begin position="463"/>
        <end position="542"/>
    </location>
</feature>
<keyword evidence="3" id="KW-1185">Reference proteome</keyword>
<feature type="compositionally biased region" description="Basic residues" evidence="1">
    <location>
        <begin position="477"/>
        <end position="486"/>
    </location>
</feature>
<dbReference type="AlphaFoldDB" id="A0A6A5UUI9"/>
<sequence>MAPKVVRDDLVDLEDRLLDEGFQFLLSILPQNLFELSKDGIIALNESIYPSKGGPCYGYARKQEDAPDGIDVHFCRIYDAEITAFKMVPPLAWYGTEDSDYLRSSECRDHAKALINYFLLLWASNQPYDGPLWQPNYKHLVAALDRLMTTHHYQRKAVIHEDADRTDVQMNFRYLDGSQSGNETHPSPVDSEKDDVEAGYPSKIDSVPRDSARAGTRLLTPHQSPKHPMLDVSMVYSAEDLTRETSVASANDSAGGAELAASEPLDTDVVMTLATEELVRQSLPTPDTLMEEAIAENDPTLRDLQKKLGFEPSSHLPDLQICTFKKIHTSEPGFLSLRLLLGKLQDPPSSDLDGAELWASFKMHDRNDRAAPRMHVHAFDASTDYVISDDLKIKDILPYLKPGAAFTSISPGGDRAEELLLKALVKYYYIIAARDKLLGFDKHKMPYNDSFADQLKIAVKRLQTHEASRTDEPTPRRPYKRLKRSHNPTPTAALSDAEDDSLSFPRTRDARRSGRRTGQPSSTAVSDSEDNVPGLPSSIPRSLPRRLALGVPIRSGMEAPAVNEFLDPDAEPADSDGESGDEIPGPISADLGAFLQKRHDFQRQAKVHYEITKAYAKKKEGAIMGIRKVKGMLKKHDYEPEVRARQERDLANRHLVLQAMQTHLAMREEATVGWKKRAKEMEAEVQAHPEISPNVLQMWSALYRRDDY</sequence>
<reference evidence="2" key="1">
    <citation type="journal article" date="2020" name="Stud. Mycol.">
        <title>101 Dothideomycetes genomes: a test case for predicting lifestyles and emergence of pathogens.</title>
        <authorList>
            <person name="Haridas S."/>
            <person name="Albert R."/>
            <person name="Binder M."/>
            <person name="Bloem J."/>
            <person name="Labutti K."/>
            <person name="Salamov A."/>
            <person name="Andreopoulos B."/>
            <person name="Baker S."/>
            <person name="Barry K."/>
            <person name="Bills G."/>
            <person name="Bluhm B."/>
            <person name="Cannon C."/>
            <person name="Castanera R."/>
            <person name="Culley D."/>
            <person name="Daum C."/>
            <person name="Ezra D."/>
            <person name="Gonzalez J."/>
            <person name="Henrissat B."/>
            <person name="Kuo A."/>
            <person name="Liang C."/>
            <person name="Lipzen A."/>
            <person name="Lutzoni F."/>
            <person name="Magnuson J."/>
            <person name="Mondo S."/>
            <person name="Nolan M."/>
            <person name="Ohm R."/>
            <person name="Pangilinan J."/>
            <person name="Park H.-J."/>
            <person name="Ramirez L."/>
            <person name="Alfaro M."/>
            <person name="Sun H."/>
            <person name="Tritt A."/>
            <person name="Yoshinaga Y."/>
            <person name="Zwiers L.-H."/>
            <person name="Turgeon B."/>
            <person name="Goodwin S."/>
            <person name="Spatafora J."/>
            <person name="Crous P."/>
            <person name="Grigoriev I."/>
        </authorList>
    </citation>
    <scope>NUCLEOTIDE SEQUENCE</scope>
    <source>
        <strain evidence="2">CBS 107.79</strain>
    </source>
</reference>
<evidence type="ECO:0000313" key="2">
    <source>
        <dbReference type="EMBL" id="KAF1968475.1"/>
    </source>
</evidence>
<name>A0A6A5UUI9_9PLEO</name>
<proteinExistence type="predicted"/>
<feature type="compositionally biased region" description="Basic and acidic residues" evidence="1">
    <location>
        <begin position="463"/>
        <end position="475"/>
    </location>
</feature>
<dbReference type="Proteomes" id="UP000800036">
    <property type="component" value="Unassembled WGS sequence"/>
</dbReference>
<feature type="region of interest" description="Disordered" evidence="1">
    <location>
        <begin position="176"/>
        <end position="212"/>
    </location>
</feature>
<dbReference type="EMBL" id="ML976720">
    <property type="protein sequence ID" value="KAF1968475.1"/>
    <property type="molecule type" value="Genomic_DNA"/>
</dbReference>
<dbReference type="OrthoDB" id="3688256at2759"/>
<protein>
    <submittedName>
        <fullName evidence="2">Uncharacterized protein</fullName>
    </submittedName>
</protein>
<evidence type="ECO:0000256" key="1">
    <source>
        <dbReference type="SAM" id="MobiDB-lite"/>
    </source>
</evidence>
<evidence type="ECO:0000313" key="3">
    <source>
        <dbReference type="Proteomes" id="UP000800036"/>
    </source>
</evidence>
<gene>
    <name evidence="2" type="ORF">BU23DRAFT_558515</name>
</gene>